<feature type="domain" description="Transposase IS204/IS1001/IS1096/IS1165 zinc-finger" evidence="2">
    <location>
        <begin position="37"/>
        <end position="80"/>
    </location>
</feature>
<accession>A0A2J7TBN1</accession>
<feature type="domain" description="Transposase IS204/IS1001/IS1096/IS1165 DDE" evidence="1">
    <location>
        <begin position="157"/>
        <end position="253"/>
    </location>
</feature>
<dbReference type="EMBL" id="PDZR01000053">
    <property type="protein sequence ID" value="PNG24182.1"/>
    <property type="molecule type" value="Genomic_DNA"/>
</dbReference>
<evidence type="ECO:0000259" key="1">
    <source>
        <dbReference type="Pfam" id="PF01610"/>
    </source>
</evidence>
<sequence>MRSLRPSAFVPPGFSVESAVHDGAMTVITVRHMSKSSRCPDCEAITERIHSRYLRRLADLPLAGRQVQLVVVARRFRCDATLCRRAIFTERFSADVLAPRARRTARLDCLVHHLGLALGGRPAASFARRLMLPVSNDTLLRVVRKRGCPPIPPPIVVGIDDWAWRRNQRYGTIICDLERRRPIRLLPDREPATAQAWLAGQPQIAIVSRDRGGGYSLAAAKALPQATQVADRWHLMENASHAFLDAVRKSIRQIRTAIGAAIIDPDLLTAAERIQYEGYLRREDANAAILARAEKGASIKEIVRETGYSRGLVRRILRGQRSDVFRTRESSLESYLPWLDAQWTAGVQNGSELWRRLKSQGFRGCLRVVSEWAGRRRRAEKADAESLRRVPSARTIARLMTTGRDTLSKSETVAIATIESGVPLLIEARAVIAAFHAMIRKKDEAQLDVWIEQARSSLVTSFANGVAKDRTAVRAAIISAWSNGQTEGQITKLKLVKRQMYGRAKLDLLEARLIGAC</sequence>
<dbReference type="InterPro" id="IPR047951">
    <property type="entry name" value="Transpos_ISL3"/>
</dbReference>
<dbReference type="Proteomes" id="UP000236286">
    <property type="component" value="Unassembled WGS sequence"/>
</dbReference>
<dbReference type="RefSeq" id="WP_102845488.1">
    <property type="nucleotide sequence ID" value="NZ_PDZR01000053.1"/>
</dbReference>
<reference evidence="3 5" key="1">
    <citation type="submission" date="2017-10" db="EMBL/GenBank/DDBJ databases">
        <title>Genome announcement of Methylocella silvestris TVC from permafrost.</title>
        <authorList>
            <person name="Wang J."/>
            <person name="Geng K."/>
            <person name="Ul-Haque F."/>
            <person name="Crombie A.T."/>
            <person name="Street L.E."/>
            <person name="Wookey P.A."/>
            <person name="Murrell J.C."/>
            <person name="Pratscher J."/>
        </authorList>
    </citation>
    <scope>NUCLEOTIDE SEQUENCE [LARGE SCALE GENOMIC DNA]</scope>
    <source>
        <strain evidence="3 5">TVC</strain>
    </source>
</reference>
<evidence type="ECO:0000313" key="4">
    <source>
        <dbReference type="EMBL" id="PNG24183.1"/>
    </source>
</evidence>
<dbReference type="OrthoDB" id="46712at2"/>
<comment type="caution">
    <text evidence="3">The sequence shown here is derived from an EMBL/GenBank/DDBJ whole genome shotgun (WGS) entry which is preliminary data.</text>
</comment>
<proteinExistence type="predicted"/>
<evidence type="ECO:0000313" key="5">
    <source>
        <dbReference type="Proteomes" id="UP000236286"/>
    </source>
</evidence>
<dbReference type="PANTHER" id="PTHR33498:SF1">
    <property type="entry name" value="TRANSPOSASE FOR INSERTION SEQUENCE ELEMENT IS1557"/>
    <property type="match status" value="1"/>
</dbReference>
<name>A0A2J7TBN1_METSI</name>
<evidence type="ECO:0000313" key="3">
    <source>
        <dbReference type="EMBL" id="PNG24182.1"/>
    </source>
</evidence>
<dbReference type="Pfam" id="PF01610">
    <property type="entry name" value="DDE_Tnp_ISL3"/>
    <property type="match status" value="2"/>
</dbReference>
<gene>
    <name evidence="3" type="ORF">CR492_20120</name>
    <name evidence="4" type="ORF">CR492_20125</name>
</gene>
<organism evidence="3 5">
    <name type="scientific">Methylocella silvestris</name>
    <dbReference type="NCBI Taxonomy" id="199596"/>
    <lineage>
        <taxon>Bacteria</taxon>
        <taxon>Pseudomonadati</taxon>
        <taxon>Pseudomonadota</taxon>
        <taxon>Alphaproteobacteria</taxon>
        <taxon>Hyphomicrobiales</taxon>
        <taxon>Beijerinckiaceae</taxon>
        <taxon>Methylocella</taxon>
    </lineage>
</organism>
<dbReference type="InterPro" id="IPR002560">
    <property type="entry name" value="Transposase_DDE"/>
</dbReference>
<dbReference type="EMBL" id="PDZR01000053">
    <property type="protein sequence ID" value="PNG24183.1"/>
    <property type="molecule type" value="Genomic_DNA"/>
</dbReference>
<dbReference type="Pfam" id="PF14690">
    <property type="entry name" value="Zn_ribbon_ISL3"/>
    <property type="match status" value="1"/>
</dbReference>
<dbReference type="PANTHER" id="PTHR33498">
    <property type="entry name" value="TRANSPOSASE FOR INSERTION SEQUENCE ELEMENT IS1557"/>
    <property type="match status" value="1"/>
</dbReference>
<feature type="domain" description="Transposase IS204/IS1001/IS1096/IS1165 DDE" evidence="1">
    <location>
        <begin position="377"/>
        <end position="512"/>
    </location>
</feature>
<protein>
    <submittedName>
        <fullName evidence="3">Transposase</fullName>
    </submittedName>
</protein>
<dbReference type="InterPro" id="IPR029261">
    <property type="entry name" value="Transposase_Znf"/>
</dbReference>
<dbReference type="NCBIfam" id="NF033550">
    <property type="entry name" value="transpos_ISL3"/>
    <property type="match status" value="1"/>
</dbReference>
<dbReference type="AlphaFoldDB" id="A0A2J7TBN1"/>
<evidence type="ECO:0000259" key="2">
    <source>
        <dbReference type="Pfam" id="PF14690"/>
    </source>
</evidence>